<name>A0A8J5WPX7_ZIZPA</name>
<feature type="region of interest" description="Disordered" evidence="1">
    <location>
        <begin position="1"/>
        <end position="25"/>
    </location>
</feature>
<gene>
    <name evidence="2" type="ORF">GUJ93_ZPchr0012g21889</name>
</gene>
<sequence>MRAVKRGAAAAEGGAGGDGGGQERGLAAMRWERTCDQGALGLRRRGRRWRLAAWRSPAGATATAAAAVRSGG</sequence>
<accession>A0A8J5WPX7</accession>
<feature type="compositionally biased region" description="Gly residues" evidence="1">
    <location>
        <begin position="13"/>
        <end position="23"/>
    </location>
</feature>
<protein>
    <submittedName>
        <fullName evidence="2">Uncharacterized protein</fullName>
    </submittedName>
</protein>
<reference evidence="2" key="2">
    <citation type="submission" date="2021-02" db="EMBL/GenBank/DDBJ databases">
        <authorList>
            <person name="Kimball J.A."/>
            <person name="Haas M.W."/>
            <person name="Macchietto M."/>
            <person name="Kono T."/>
            <person name="Duquette J."/>
            <person name="Shao M."/>
        </authorList>
    </citation>
    <scope>NUCLEOTIDE SEQUENCE</scope>
    <source>
        <tissue evidence="2">Fresh leaf tissue</tissue>
    </source>
</reference>
<dbReference type="AlphaFoldDB" id="A0A8J5WPX7"/>
<comment type="caution">
    <text evidence="2">The sequence shown here is derived from an EMBL/GenBank/DDBJ whole genome shotgun (WGS) entry which is preliminary data.</text>
</comment>
<dbReference type="Proteomes" id="UP000729402">
    <property type="component" value="Unassembled WGS sequence"/>
</dbReference>
<evidence type="ECO:0000313" key="2">
    <source>
        <dbReference type="EMBL" id="KAG8095270.1"/>
    </source>
</evidence>
<organism evidence="2 3">
    <name type="scientific">Zizania palustris</name>
    <name type="common">Northern wild rice</name>
    <dbReference type="NCBI Taxonomy" id="103762"/>
    <lineage>
        <taxon>Eukaryota</taxon>
        <taxon>Viridiplantae</taxon>
        <taxon>Streptophyta</taxon>
        <taxon>Embryophyta</taxon>
        <taxon>Tracheophyta</taxon>
        <taxon>Spermatophyta</taxon>
        <taxon>Magnoliopsida</taxon>
        <taxon>Liliopsida</taxon>
        <taxon>Poales</taxon>
        <taxon>Poaceae</taxon>
        <taxon>BOP clade</taxon>
        <taxon>Oryzoideae</taxon>
        <taxon>Oryzeae</taxon>
        <taxon>Zizaniinae</taxon>
        <taxon>Zizania</taxon>
    </lineage>
</organism>
<keyword evidence="3" id="KW-1185">Reference proteome</keyword>
<evidence type="ECO:0000256" key="1">
    <source>
        <dbReference type="SAM" id="MobiDB-lite"/>
    </source>
</evidence>
<proteinExistence type="predicted"/>
<reference evidence="2" key="1">
    <citation type="journal article" date="2021" name="bioRxiv">
        <title>Whole Genome Assembly and Annotation of Northern Wild Rice, Zizania palustris L., Supports a Whole Genome Duplication in the Zizania Genus.</title>
        <authorList>
            <person name="Haas M."/>
            <person name="Kono T."/>
            <person name="Macchietto M."/>
            <person name="Millas R."/>
            <person name="McGilp L."/>
            <person name="Shao M."/>
            <person name="Duquette J."/>
            <person name="Hirsch C.N."/>
            <person name="Kimball J."/>
        </authorList>
    </citation>
    <scope>NUCLEOTIDE SEQUENCE</scope>
    <source>
        <tissue evidence="2">Fresh leaf tissue</tissue>
    </source>
</reference>
<dbReference type="EMBL" id="JAAALK010000080">
    <property type="protein sequence ID" value="KAG8095270.1"/>
    <property type="molecule type" value="Genomic_DNA"/>
</dbReference>
<evidence type="ECO:0000313" key="3">
    <source>
        <dbReference type="Proteomes" id="UP000729402"/>
    </source>
</evidence>